<dbReference type="GO" id="GO:0009103">
    <property type="term" value="P:lipopolysaccharide biosynthetic process"/>
    <property type="evidence" value="ECO:0007669"/>
    <property type="project" value="TreeGrafter"/>
</dbReference>
<comment type="cofactor">
    <cofactor evidence="7">
        <name>Mg(2+)</name>
        <dbReference type="ChEBI" id="CHEBI:18420"/>
    </cofactor>
</comment>
<dbReference type="GO" id="GO:0016780">
    <property type="term" value="F:phosphotransferase activity, for other substituted phosphate groups"/>
    <property type="evidence" value="ECO:0007669"/>
    <property type="project" value="InterPro"/>
</dbReference>
<dbReference type="Proteomes" id="UP000000739">
    <property type="component" value="Chromosome"/>
</dbReference>
<organism evidence="9 10">
    <name type="scientific">Desulfatibacillum aliphaticivorans</name>
    <dbReference type="NCBI Taxonomy" id="218208"/>
    <lineage>
        <taxon>Bacteria</taxon>
        <taxon>Pseudomonadati</taxon>
        <taxon>Thermodesulfobacteriota</taxon>
        <taxon>Desulfobacteria</taxon>
        <taxon>Desulfobacterales</taxon>
        <taxon>Desulfatibacillaceae</taxon>
        <taxon>Desulfatibacillum</taxon>
    </lineage>
</organism>
<feature type="transmembrane region" description="Helical" evidence="8">
    <location>
        <begin position="164"/>
        <end position="181"/>
    </location>
</feature>
<feature type="transmembrane region" description="Helical" evidence="8">
    <location>
        <begin position="472"/>
        <end position="491"/>
    </location>
</feature>
<name>B8FJY5_DESAL</name>
<evidence type="ECO:0000256" key="3">
    <source>
        <dbReference type="ARBA" id="ARBA00022679"/>
    </source>
</evidence>
<feature type="binding site" evidence="7">
    <location>
        <position position="215"/>
    </location>
    <ligand>
        <name>Mg(2+)</name>
        <dbReference type="ChEBI" id="CHEBI:18420"/>
    </ligand>
</feature>
<dbReference type="GO" id="GO:0071555">
    <property type="term" value="P:cell wall organization"/>
    <property type="evidence" value="ECO:0007669"/>
    <property type="project" value="TreeGrafter"/>
</dbReference>
<accession>B8FJY5</accession>
<dbReference type="GO" id="GO:0046872">
    <property type="term" value="F:metal ion binding"/>
    <property type="evidence" value="ECO:0007669"/>
    <property type="project" value="UniProtKB-KW"/>
</dbReference>
<dbReference type="eggNOG" id="COG0472">
    <property type="taxonomic scope" value="Bacteria"/>
</dbReference>
<feature type="transmembrane region" description="Helical" evidence="8">
    <location>
        <begin position="187"/>
        <end position="206"/>
    </location>
</feature>
<keyword evidence="6 8" id="KW-0472">Membrane</keyword>
<feature type="transmembrane region" description="Helical" evidence="8">
    <location>
        <begin position="400"/>
        <end position="426"/>
    </location>
</feature>
<dbReference type="Pfam" id="PF13727">
    <property type="entry name" value="CoA_binding_3"/>
    <property type="match status" value="1"/>
</dbReference>
<gene>
    <name evidence="9" type="ordered locus">Dalk_0708</name>
</gene>
<reference evidence="9 10" key="1">
    <citation type="journal article" date="2012" name="Environ. Microbiol.">
        <title>The genome sequence of Desulfatibacillum alkenivorans AK-01: a blueprint for anaerobic alkane oxidation.</title>
        <authorList>
            <person name="Callaghan A.V."/>
            <person name="Morris B.E."/>
            <person name="Pereira I.A."/>
            <person name="McInerney M.J."/>
            <person name="Austin R.N."/>
            <person name="Groves J.T."/>
            <person name="Kukor J.J."/>
            <person name="Suflita J.M."/>
            <person name="Young L.Y."/>
            <person name="Zylstra G.J."/>
            <person name="Wawrik B."/>
        </authorList>
    </citation>
    <scope>NUCLEOTIDE SEQUENCE [LARGE SCALE GENOMIC DNA]</scope>
    <source>
        <strain evidence="9 10">AK-01</strain>
    </source>
</reference>
<keyword evidence="7" id="KW-0460">Magnesium</keyword>
<dbReference type="Pfam" id="PF00953">
    <property type="entry name" value="Glycos_transf_4"/>
    <property type="match status" value="1"/>
</dbReference>
<feature type="transmembrane region" description="Helical" evidence="8">
    <location>
        <begin position="6"/>
        <end position="25"/>
    </location>
</feature>
<dbReference type="Gene3D" id="3.40.50.720">
    <property type="entry name" value="NAD(P)-binding Rossmann-like Domain"/>
    <property type="match status" value="1"/>
</dbReference>
<dbReference type="CDD" id="cd06853">
    <property type="entry name" value="GT_WecA_like"/>
    <property type="match status" value="1"/>
</dbReference>
<evidence type="ECO:0000256" key="4">
    <source>
        <dbReference type="ARBA" id="ARBA00022692"/>
    </source>
</evidence>
<dbReference type="GO" id="GO:0044038">
    <property type="term" value="P:cell wall macromolecule biosynthetic process"/>
    <property type="evidence" value="ECO:0007669"/>
    <property type="project" value="TreeGrafter"/>
</dbReference>
<evidence type="ECO:0000256" key="1">
    <source>
        <dbReference type="ARBA" id="ARBA00004651"/>
    </source>
</evidence>
<dbReference type="PANTHER" id="PTHR22926">
    <property type="entry name" value="PHOSPHO-N-ACETYLMURAMOYL-PENTAPEPTIDE-TRANSFERASE"/>
    <property type="match status" value="1"/>
</dbReference>
<evidence type="ECO:0000256" key="8">
    <source>
        <dbReference type="SAM" id="Phobius"/>
    </source>
</evidence>
<evidence type="ECO:0000313" key="10">
    <source>
        <dbReference type="Proteomes" id="UP000000739"/>
    </source>
</evidence>
<feature type="transmembrane region" description="Helical" evidence="8">
    <location>
        <begin position="371"/>
        <end position="388"/>
    </location>
</feature>
<feature type="transmembrane region" description="Helical" evidence="8">
    <location>
        <begin position="114"/>
        <end position="131"/>
    </location>
</feature>
<protein>
    <submittedName>
        <fullName evidence="9">Glycosyl transferase family 4</fullName>
    </submittedName>
</protein>
<feature type="transmembrane region" description="Helical" evidence="8">
    <location>
        <begin position="438"/>
        <end position="460"/>
    </location>
</feature>
<dbReference type="PANTHER" id="PTHR22926:SF3">
    <property type="entry name" value="UNDECAPRENYL-PHOSPHATE ALPHA-N-ACETYLGLUCOSAMINYL 1-PHOSPHATE TRANSFERASE"/>
    <property type="match status" value="1"/>
</dbReference>
<proteinExistence type="predicted"/>
<keyword evidence="2" id="KW-1003">Cell membrane</keyword>
<dbReference type="EMBL" id="CP001322">
    <property type="protein sequence ID" value="ACL02413.1"/>
    <property type="molecule type" value="Genomic_DNA"/>
</dbReference>
<keyword evidence="5 8" id="KW-1133">Transmembrane helix</keyword>
<sequence>MLALYYPLAAFLICLAATPAVQWMAHKRDWLAHPTADRWHQKPTALMGGIAIYAGISIPLYILSDFTIEKSFVPGIAPMHAGPHAGAVLWLGVTLLFILGLVDDFLKIKPQSKLLGQILVALMATFFGYRLCWFESMTLDTMISVFWIVGITNALNLLDNMDGLCAGVGAVASFFLAMLLWDTNFMLAVMCLILCGSLAAFLVFNFNPASIFMGDCGSLVIGFTLAFLSICYAGFSAPPHGIAKYACPIMVMMVPIFDTSLVTFIRLLSGRKASMGGKDHTSHRLVLIGLSEKKAALALYAIASISGLAAIFVDKHDTLSTPLVLVPLALAILLMGVYLAQLRVYPEKEFSVLRDKTFTPVLMELTYKRQLALVVLDFWLIAFSYYMSYRLRFNLGDFKFYFEVFLQSLPIIIGCKITAFYAMGVYRGVWDSFSFNDIYVHIKATLLGTLLSVVLITYVFRFQDFSKGLFVIDWLGLTGLVLLTRGSFRLFMDAMKRSSLKGDRVLLYGAGRGGEILLREIMNNKHRHLVPAGFLDDDPMKAGKRLQGYPVHAAKGDLDALLAKEEVRGIIIAYINPSEQNMARLREICRKNQLFLKKFSVCIEDVEV</sequence>
<evidence type="ECO:0000313" key="9">
    <source>
        <dbReference type="EMBL" id="ACL02413.1"/>
    </source>
</evidence>
<feature type="transmembrane region" description="Helical" evidence="8">
    <location>
        <begin position="137"/>
        <end position="157"/>
    </location>
</feature>
<dbReference type="eggNOG" id="COG1086">
    <property type="taxonomic scope" value="Bacteria"/>
</dbReference>
<dbReference type="GO" id="GO:0005886">
    <property type="term" value="C:plasma membrane"/>
    <property type="evidence" value="ECO:0007669"/>
    <property type="project" value="UniProtKB-SubCell"/>
</dbReference>
<evidence type="ECO:0000256" key="6">
    <source>
        <dbReference type="ARBA" id="ARBA00023136"/>
    </source>
</evidence>
<evidence type="ECO:0000256" key="2">
    <source>
        <dbReference type="ARBA" id="ARBA00022475"/>
    </source>
</evidence>
<dbReference type="KEGG" id="dal:Dalk_0708"/>
<keyword evidence="3 9" id="KW-0808">Transferase</keyword>
<dbReference type="HOGENOM" id="CLU_448859_0_0_7"/>
<dbReference type="InterPro" id="IPR000715">
    <property type="entry name" value="Glycosyl_transferase_4"/>
</dbReference>
<evidence type="ECO:0000256" key="7">
    <source>
        <dbReference type="PIRSR" id="PIRSR600715-1"/>
    </source>
</evidence>
<dbReference type="AlphaFoldDB" id="B8FJY5"/>
<keyword evidence="10" id="KW-1185">Reference proteome</keyword>
<feature type="transmembrane region" description="Helical" evidence="8">
    <location>
        <begin position="249"/>
        <end position="268"/>
    </location>
</feature>
<feature type="transmembrane region" description="Helical" evidence="8">
    <location>
        <begin position="45"/>
        <end position="64"/>
    </location>
</feature>
<dbReference type="SUPFAM" id="SSF53335">
    <property type="entry name" value="S-adenosyl-L-methionine-dependent methyltransferases"/>
    <property type="match status" value="1"/>
</dbReference>
<feature type="transmembrane region" description="Helical" evidence="8">
    <location>
        <begin position="218"/>
        <end position="237"/>
    </location>
</feature>
<dbReference type="RefSeq" id="WP_012609852.1">
    <property type="nucleotide sequence ID" value="NC_011768.1"/>
</dbReference>
<dbReference type="InterPro" id="IPR029063">
    <property type="entry name" value="SAM-dependent_MTases_sf"/>
</dbReference>
<keyword evidence="4 8" id="KW-0812">Transmembrane</keyword>
<feature type="transmembrane region" description="Helical" evidence="8">
    <location>
        <begin position="295"/>
        <end position="313"/>
    </location>
</feature>
<comment type="subcellular location">
    <subcellularLocation>
        <location evidence="1">Cell membrane</location>
        <topology evidence="1">Multi-pass membrane protein</topology>
    </subcellularLocation>
</comment>
<keyword evidence="7" id="KW-0479">Metal-binding</keyword>
<feature type="transmembrane region" description="Helical" evidence="8">
    <location>
        <begin position="319"/>
        <end position="340"/>
    </location>
</feature>
<feature type="binding site" evidence="7">
    <location>
        <position position="156"/>
    </location>
    <ligand>
        <name>Mg(2+)</name>
        <dbReference type="ChEBI" id="CHEBI:18420"/>
    </ligand>
</feature>
<feature type="transmembrane region" description="Helical" evidence="8">
    <location>
        <begin position="84"/>
        <end position="102"/>
    </location>
</feature>
<evidence type="ECO:0000256" key="5">
    <source>
        <dbReference type="ARBA" id="ARBA00022989"/>
    </source>
</evidence>